<accession>A0A1S2XG30</accession>
<evidence type="ECO:0000313" key="9">
    <source>
        <dbReference type="RefSeq" id="XP_004488822.1"/>
    </source>
</evidence>
<dbReference type="eggNOG" id="KOG1100">
    <property type="taxonomic scope" value="Eukaryota"/>
</dbReference>
<dbReference type="AlphaFoldDB" id="A0A1S2XG30"/>
<organism evidence="8 9">
    <name type="scientific">Cicer arietinum</name>
    <name type="common">Chickpea</name>
    <name type="synonym">Garbanzo</name>
    <dbReference type="NCBI Taxonomy" id="3827"/>
    <lineage>
        <taxon>Eukaryota</taxon>
        <taxon>Viridiplantae</taxon>
        <taxon>Streptophyta</taxon>
        <taxon>Embryophyta</taxon>
        <taxon>Tracheophyta</taxon>
        <taxon>Spermatophyta</taxon>
        <taxon>Magnoliopsida</taxon>
        <taxon>eudicotyledons</taxon>
        <taxon>Gunneridae</taxon>
        <taxon>Pentapetalae</taxon>
        <taxon>rosids</taxon>
        <taxon>fabids</taxon>
        <taxon>Fabales</taxon>
        <taxon>Fabaceae</taxon>
        <taxon>Papilionoideae</taxon>
        <taxon>50 kb inversion clade</taxon>
        <taxon>NPAAA clade</taxon>
        <taxon>Hologalegina</taxon>
        <taxon>IRL clade</taxon>
        <taxon>Cicereae</taxon>
        <taxon>Cicer</taxon>
    </lineage>
</organism>
<dbReference type="PaxDb" id="3827-XP_004488822.1"/>
<evidence type="ECO:0000256" key="2">
    <source>
        <dbReference type="ARBA" id="ARBA00022771"/>
    </source>
</evidence>
<protein>
    <submittedName>
        <fullName evidence="9">Probable BOI-related E3 ubiquitin-protein ligase 3</fullName>
    </submittedName>
</protein>
<dbReference type="Pfam" id="PF13920">
    <property type="entry name" value="zf-C3HC4_3"/>
    <property type="match status" value="1"/>
</dbReference>
<dbReference type="Gene3D" id="3.30.40.10">
    <property type="entry name" value="Zinc/RING finger domain, C3HC4 (zinc finger)"/>
    <property type="match status" value="1"/>
</dbReference>
<feature type="coiled-coil region" evidence="5">
    <location>
        <begin position="184"/>
        <end position="239"/>
    </location>
</feature>
<dbReference type="Proteomes" id="UP000087171">
    <property type="component" value="Chromosome Ca1"/>
</dbReference>
<evidence type="ECO:0000256" key="4">
    <source>
        <dbReference type="PROSITE-ProRule" id="PRU00175"/>
    </source>
</evidence>
<keyword evidence="2 4" id="KW-0863">Zinc-finger</keyword>
<gene>
    <name evidence="9" type="primary">LOC101497466</name>
</gene>
<dbReference type="OrthoDB" id="1711136at2759"/>
<keyword evidence="5" id="KW-0175">Coiled coil</keyword>
<feature type="compositionally biased region" description="Polar residues" evidence="6">
    <location>
        <begin position="70"/>
        <end position="85"/>
    </location>
</feature>
<dbReference type="RefSeq" id="XP_004488822.1">
    <property type="nucleotide sequence ID" value="XM_004488765.2"/>
</dbReference>
<dbReference type="CDD" id="cd16649">
    <property type="entry name" value="mRING-HC-C3HC5_CGRF1-like"/>
    <property type="match status" value="1"/>
</dbReference>
<dbReference type="GO" id="GO:0008270">
    <property type="term" value="F:zinc ion binding"/>
    <property type="evidence" value="ECO:0007669"/>
    <property type="project" value="UniProtKB-KW"/>
</dbReference>
<evidence type="ECO:0000256" key="6">
    <source>
        <dbReference type="SAM" id="MobiDB-lite"/>
    </source>
</evidence>
<dbReference type="PANTHER" id="PTHR42647:SF12">
    <property type="entry name" value="BOI-RELATED E3 UBIQUITIN-PROTEIN LIGASE 2-RELATED"/>
    <property type="match status" value="1"/>
</dbReference>
<dbReference type="GO" id="GO:0043067">
    <property type="term" value="P:regulation of programmed cell death"/>
    <property type="evidence" value="ECO:0007669"/>
    <property type="project" value="TreeGrafter"/>
</dbReference>
<keyword evidence="8" id="KW-1185">Reference proteome</keyword>
<dbReference type="PIRSF" id="PIRSF036836">
    <property type="entry name" value="RNase_bind_SBP1"/>
    <property type="match status" value="1"/>
</dbReference>
<feature type="domain" description="RING-type" evidence="7">
    <location>
        <begin position="321"/>
        <end position="356"/>
    </location>
</feature>
<evidence type="ECO:0000259" key="7">
    <source>
        <dbReference type="PROSITE" id="PS50089"/>
    </source>
</evidence>
<dbReference type="STRING" id="3827.A0A1S2XG30"/>
<feature type="compositionally biased region" description="Low complexity" evidence="6">
    <location>
        <begin position="94"/>
        <end position="104"/>
    </location>
</feature>
<keyword evidence="1" id="KW-0479">Metal-binding</keyword>
<sequence>MAVEARHLHLFSPQILNNREMMNPNETNVNIFNNMSQMGYSSILPSSGTTTATETLILPAYNSITADSLPQKTAMNSDSGLTYNVPSRKRSRDNNYSNSSNFPYPSYNLSPTTTTPHNNNIKTCGSSFSFLGEDISVQIQRQQLDIDQLIAQHMEKVKYEVEEKRKRQAMRLIQAIDMSVTKRLKAKEEEIEKIGKMNWALEERVKSLCMENQIWRDLAQSNEATANALRTNLEQLLAQQRVGAVDNDGDAISHGGLNAALMDDAESCCDSSGSNDDGEWRNLPDNGNNNAEAVNMMRKSGGCGDSGNGNGSSFVDRMKMCSNCGKDESCVLILPCRHLCLCTVCGSNLHICPICKSFKTASIHVNMS</sequence>
<name>A0A1S2XG30_CICAR</name>
<dbReference type="KEGG" id="cam:101497466"/>
<feature type="region of interest" description="Disordered" evidence="6">
    <location>
        <begin position="268"/>
        <end position="291"/>
    </location>
</feature>
<dbReference type="PROSITE" id="PS50089">
    <property type="entry name" value="ZF_RING_2"/>
    <property type="match status" value="1"/>
</dbReference>
<keyword evidence="3" id="KW-0862">Zinc</keyword>
<evidence type="ECO:0000256" key="5">
    <source>
        <dbReference type="SAM" id="Coils"/>
    </source>
</evidence>
<reference evidence="8" key="1">
    <citation type="journal article" date="2013" name="Nat. Biotechnol.">
        <title>Draft genome sequence of chickpea (Cicer arietinum) provides a resource for trait improvement.</title>
        <authorList>
            <person name="Varshney R.K."/>
            <person name="Song C."/>
            <person name="Saxena R.K."/>
            <person name="Azam S."/>
            <person name="Yu S."/>
            <person name="Sharpe A.G."/>
            <person name="Cannon S."/>
            <person name="Baek J."/>
            <person name="Rosen B.D."/>
            <person name="Tar'an B."/>
            <person name="Millan T."/>
            <person name="Zhang X."/>
            <person name="Ramsay L.D."/>
            <person name="Iwata A."/>
            <person name="Wang Y."/>
            <person name="Nelson W."/>
            <person name="Farmer A.D."/>
            <person name="Gaur P.M."/>
            <person name="Soderlund C."/>
            <person name="Penmetsa R.V."/>
            <person name="Xu C."/>
            <person name="Bharti A.K."/>
            <person name="He W."/>
            <person name="Winter P."/>
            <person name="Zhao S."/>
            <person name="Hane J.K."/>
            <person name="Carrasquilla-Garcia N."/>
            <person name="Condie J.A."/>
            <person name="Upadhyaya H.D."/>
            <person name="Luo M.C."/>
            <person name="Thudi M."/>
            <person name="Gowda C.L."/>
            <person name="Singh N.P."/>
            <person name="Lichtenzveig J."/>
            <person name="Gali K.K."/>
            <person name="Rubio J."/>
            <person name="Nadarajan N."/>
            <person name="Dolezel J."/>
            <person name="Bansal K.C."/>
            <person name="Xu X."/>
            <person name="Edwards D."/>
            <person name="Zhang G."/>
            <person name="Kahl G."/>
            <person name="Gil J."/>
            <person name="Singh K.B."/>
            <person name="Datta S.K."/>
            <person name="Jackson S.A."/>
            <person name="Wang J."/>
            <person name="Cook D.R."/>
        </authorList>
    </citation>
    <scope>NUCLEOTIDE SEQUENCE [LARGE SCALE GENOMIC DNA]</scope>
    <source>
        <strain evidence="8">cv. CDC Frontier</strain>
    </source>
</reference>
<reference evidence="9" key="2">
    <citation type="submission" date="2025-08" db="UniProtKB">
        <authorList>
            <consortium name="RefSeq"/>
        </authorList>
    </citation>
    <scope>IDENTIFICATION</scope>
    <source>
        <tissue evidence="9">Etiolated seedlings</tissue>
    </source>
</reference>
<dbReference type="GeneID" id="101497466"/>
<dbReference type="PANTHER" id="PTHR42647">
    <property type="entry name" value="SBP (S-RIBONUCLEASE BINDING PROTEIN) FAMILY PROTEIN"/>
    <property type="match status" value="1"/>
</dbReference>
<dbReference type="InterPro" id="IPR001841">
    <property type="entry name" value="Znf_RING"/>
</dbReference>
<evidence type="ECO:0000313" key="8">
    <source>
        <dbReference type="Proteomes" id="UP000087171"/>
    </source>
</evidence>
<dbReference type="GO" id="GO:0004842">
    <property type="term" value="F:ubiquitin-protein transferase activity"/>
    <property type="evidence" value="ECO:0007669"/>
    <property type="project" value="TreeGrafter"/>
</dbReference>
<evidence type="ECO:0000256" key="3">
    <source>
        <dbReference type="ARBA" id="ARBA00022833"/>
    </source>
</evidence>
<dbReference type="InterPro" id="IPR013083">
    <property type="entry name" value="Znf_RING/FYVE/PHD"/>
</dbReference>
<evidence type="ECO:0000256" key="1">
    <source>
        <dbReference type="ARBA" id="ARBA00022723"/>
    </source>
</evidence>
<proteinExistence type="predicted"/>
<feature type="region of interest" description="Disordered" evidence="6">
    <location>
        <begin position="70"/>
        <end position="104"/>
    </location>
</feature>